<reference evidence="1 2" key="1">
    <citation type="submission" date="2016-06" db="EMBL/GenBank/DDBJ databases">
        <authorList>
            <person name="Kjaerup R.B."/>
            <person name="Dalgaard T.S."/>
            <person name="Juul-Madsen H.R."/>
        </authorList>
    </citation>
    <scope>NUCLEOTIDE SEQUENCE [LARGE SCALE GENOMIC DNA]</scope>
    <source>
        <strain evidence="1 2">CECT 8886</strain>
    </source>
</reference>
<dbReference type="AlphaFoldDB" id="A0A1A8TJU3"/>
<name>A0A1A8TJU3_9GAMM</name>
<dbReference type="RefSeq" id="WP_175365305.1">
    <property type="nucleotide sequence ID" value="NZ_FLOB01000005.1"/>
</dbReference>
<gene>
    <name evidence="1" type="ORF">MSP8886_02464</name>
</gene>
<dbReference type="STRING" id="1792290.MSP8886_02464"/>
<proteinExistence type="predicted"/>
<dbReference type="EMBL" id="FLOB01000005">
    <property type="protein sequence ID" value="SBS32548.1"/>
    <property type="molecule type" value="Genomic_DNA"/>
</dbReference>
<dbReference type="Proteomes" id="UP000092544">
    <property type="component" value="Unassembled WGS sequence"/>
</dbReference>
<keyword evidence="2" id="KW-1185">Reference proteome</keyword>
<protein>
    <submittedName>
        <fullName evidence="1">Uncharacterized protein</fullName>
    </submittedName>
</protein>
<evidence type="ECO:0000313" key="1">
    <source>
        <dbReference type="EMBL" id="SBS32548.1"/>
    </source>
</evidence>
<sequence>MAHNGFKMESQNLHLKTAVSVEVARHVMTCGDSLRDLAQSAVISWLTD</sequence>
<accession>A0A1A8TJU3</accession>
<organism evidence="1 2">
    <name type="scientific">Marinomonas spartinae</name>
    <dbReference type="NCBI Taxonomy" id="1792290"/>
    <lineage>
        <taxon>Bacteria</taxon>
        <taxon>Pseudomonadati</taxon>
        <taxon>Pseudomonadota</taxon>
        <taxon>Gammaproteobacteria</taxon>
        <taxon>Oceanospirillales</taxon>
        <taxon>Oceanospirillaceae</taxon>
        <taxon>Marinomonas</taxon>
    </lineage>
</organism>
<evidence type="ECO:0000313" key="2">
    <source>
        <dbReference type="Proteomes" id="UP000092544"/>
    </source>
</evidence>